<feature type="transmembrane region" description="Helical" evidence="1">
    <location>
        <begin position="6"/>
        <end position="30"/>
    </location>
</feature>
<proteinExistence type="predicted"/>
<sequence>MRDTQIITLMLILILTFIPVSCFSGAILLALRQRKGWGWLILAGVLTAVAVVDTAISSFM</sequence>
<accession>A0ABX0RW29</accession>
<keyword evidence="1" id="KW-0812">Transmembrane</keyword>
<feature type="transmembrane region" description="Helical" evidence="1">
    <location>
        <begin position="37"/>
        <end position="59"/>
    </location>
</feature>
<keyword evidence="1" id="KW-0472">Membrane</keyword>
<dbReference type="RefSeq" id="WP_166935740.1">
    <property type="nucleotide sequence ID" value="NZ_VWXC01000020.1"/>
</dbReference>
<evidence type="ECO:0000256" key="1">
    <source>
        <dbReference type="SAM" id="Phobius"/>
    </source>
</evidence>
<dbReference type="EMBL" id="VWXC01000020">
    <property type="protein sequence ID" value="NIG21304.1"/>
    <property type="molecule type" value="Genomic_DNA"/>
</dbReference>
<organism evidence="2 3">
    <name type="scientific">Candidatus Pantoea communis</name>
    <dbReference type="NCBI Taxonomy" id="2608354"/>
    <lineage>
        <taxon>Bacteria</taxon>
        <taxon>Pseudomonadati</taxon>
        <taxon>Pseudomonadota</taxon>
        <taxon>Gammaproteobacteria</taxon>
        <taxon>Enterobacterales</taxon>
        <taxon>Erwiniaceae</taxon>
        <taxon>Pantoea</taxon>
    </lineage>
</organism>
<dbReference type="Proteomes" id="UP001515780">
    <property type="component" value="Unassembled WGS sequence"/>
</dbReference>
<comment type="caution">
    <text evidence="2">The sequence shown here is derived from an EMBL/GenBank/DDBJ whole genome shotgun (WGS) entry which is preliminary data.</text>
</comment>
<gene>
    <name evidence="2" type="ORF">F3J37_21770</name>
</gene>
<keyword evidence="3" id="KW-1185">Reference proteome</keyword>
<name>A0ABX0RW29_9GAMM</name>
<evidence type="ECO:0000313" key="3">
    <source>
        <dbReference type="Proteomes" id="UP001515780"/>
    </source>
</evidence>
<keyword evidence="1" id="KW-1133">Transmembrane helix</keyword>
<protein>
    <submittedName>
        <fullName evidence="2">Uncharacterized protein</fullName>
    </submittedName>
</protein>
<reference evidence="2 3" key="1">
    <citation type="journal article" date="2019" name="bioRxiv">
        <title>Bacteria contribute to plant secondary compound degradation in a generalist herbivore system.</title>
        <authorList>
            <person name="Francoeur C.B."/>
            <person name="Khadempour L."/>
            <person name="Moreira-Soto R.D."/>
            <person name="Gotting K."/>
            <person name="Book A.J."/>
            <person name="Pinto-Tomas A.A."/>
            <person name="Keefover-Ring K."/>
            <person name="Currie C.R."/>
        </authorList>
    </citation>
    <scope>NUCLEOTIDE SEQUENCE [LARGE SCALE GENOMIC DNA]</scope>
    <source>
        <strain evidence="2">Al-1710</strain>
    </source>
</reference>
<evidence type="ECO:0000313" key="2">
    <source>
        <dbReference type="EMBL" id="NIG21304.1"/>
    </source>
</evidence>